<sequence>MLYRRTRNTPGRYALSADAAYRVRRLIVSGGFDNEHFCSAKKLITSYRPIYAFICSNRRLLY</sequence>
<keyword evidence="2" id="KW-1185">Reference proteome</keyword>
<proteinExistence type="predicted"/>
<gene>
    <name evidence="1" type="primary">PeluOrf-6</name>
</gene>
<dbReference type="RefSeq" id="YP_009165606.1">
    <property type="nucleotide sequence ID" value="NC_027923.1"/>
</dbReference>
<accession>A0A0M3N026</accession>
<dbReference type="KEGG" id="vg:26040049"/>
<dbReference type="GeneID" id="26040049"/>
<evidence type="ECO:0000313" key="1">
    <source>
        <dbReference type="EMBL" id="AKN80549.1"/>
    </source>
</evidence>
<dbReference type="EMBL" id="KM596836">
    <property type="protein sequence ID" value="AKN80549.1"/>
    <property type="molecule type" value="Genomic_DNA"/>
</dbReference>
<protein>
    <submittedName>
        <fullName evidence="1">Uncharacterized protein</fullName>
    </submittedName>
</protein>
<organism evidence="1 2">
    <name type="scientific">Perigonia lusca single nucleopolyhedrovirus</name>
    <dbReference type="NCBI Taxonomy" id="1675865"/>
    <lineage>
        <taxon>Viruses</taxon>
        <taxon>Viruses incertae sedis</taxon>
        <taxon>Naldaviricetes</taxon>
        <taxon>Lefavirales</taxon>
        <taxon>Baculoviridae</taxon>
        <taxon>Alphabaculovirus</taxon>
        <taxon>Alphabaculovirus peluscae</taxon>
        <taxon>Perigonia lusca nucleopolyhedrovirus</taxon>
    </lineage>
</organism>
<name>A0A0M3N026_9ABAC</name>
<dbReference type="Proteomes" id="UP000204667">
    <property type="component" value="Segment"/>
</dbReference>
<evidence type="ECO:0000313" key="2">
    <source>
        <dbReference type="Proteomes" id="UP000204667"/>
    </source>
</evidence>
<reference evidence="1 2" key="1">
    <citation type="journal article" date="2016" name="Sci. Rep.">
        <title>Genome sequence of Perigonia lusca single nucleopolyhedrovirus: insights into the evolution of a nucleotide metabolism enzyme in the family Baculoviridae.</title>
        <authorList>
            <person name="Ardisson-Araujo D.M."/>
            <person name="Lima R.N."/>
            <person name="Melo F.L."/>
            <person name="Clem R.J."/>
            <person name="Huang N."/>
            <person name="Bao S.N."/>
            <person name="Sosa-Gomez D.R."/>
            <person name="Ribeiro B.M."/>
        </authorList>
    </citation>
    <scope>NUCLEOTIDE SEQUENCE [LARGE SCALE GENOMIC DNA]</scope>
</reference>